<dbReference type="STRING" id="743788.S8E5C9"/>
<evidence type="ECO:0000256" key="5">
    <source>
        <dbReference type="SAM" id="MobiDB-lite"/>
    </source>
</evidence>
<dbReference type="InterPro" id="IPR019734">
    <property type="entry name" value="TPR_rpt"/>
</dbReference>
<dbReference type="EMBL" id="KE504163">
    <property type="protein sequence ID" value="EPS98608.1"/>
    <property type="molecule type" value="Genomic_DNA"/>
</dbReference>
<dbReference type="InterPro" id="IPR011990">
    <property type="entry name" value="TPR-like_helical_dom_sf"/>
</dbReference>
<evidence type="ECO:0000256" key="2">
    <source>
        <dbReference type="ARBA" id="ARBA00022803"/>
    </source>
</evidence>
<dbReference type="PANTHER" id="PTHR46423:SF1">
    <property type="entry name" value="RNA POLYMERASE II-ASSOCIATED PROTEIN 3"/>
    <property type="match status" value="1"/>
</dbReference>
<dbReference type="AlphaFoldDB" id="S8E5C9"/>
<dbReference type="InterPro" id="IPR051966">
    <property type="entry name" value="RPAP3"/>
</dbReference>
<feature type="compositionally biased region" description="Polar residues" evidence="5">
    <location>
        <begin position="126"/>
        <end position="143"/>
    </location>
</feature>
<dbReference type="eggNOG" id="KOG1124">
    <property type="taxonomic scope" value="Eukaryota"/>
</dbReference>
<reference evidence="7 8" key="1">
    <citation type="journal article" date="2012" name="Science">
        <title>The Paleozoic origin of enzymatic lignin decomposition reconstructed from 31 fungal genomes.</title>
        <authorList>
            <person name="Floudas D."/>
            <person name="Binder M."/>
            <person name="Riley R."/>
            <person name="Barry K."/>
            <person name="Blanchette R.A."/>
            <person name="Henrissat B."/>
            <person name="Martinez A.T."/>
            <person name="Otillar R."/>
            <person name="Spatafora J.W."/>
            <person name="Yadav J.S."/>
            <person name="Aerts A."/>
            <person name="Benoit I."/>
            <person name="Boyd A."/>
            <person name="Carlson A."/>
            <person name="Copeland A."/>
            <person name="Coutinho P.M."/>
            <person name="de Vries R.P."/>
            <person name="Ferreira P."/>
            <person name="Findley K."/>
            <person name="Foster B."/>
            <person name="Gaskell J."/>
            <person name="Glotzer D."/>
            <person name="Gorecki P."/>
            <person name="Heitman J."/>
            <person name="Hesse C."/>
            <person name="Hori C."/>
            <person name="Igarashi K."/>
            <person name="Jurgens J.A."/>
            <person name="Kallen N."/>
            <person name="Kersten P."/>
            <person name="Kohler A."/>
            <person name="Kuees U."/>
            <person name="Kumar T.K.A."/>
            <person name="Kuo A."/>
            <person name="LaButti K."/>
            <person name="Larrondo L.F."/>
            <person name="Lindquist E."/>
            <person name="Ling A."/>
            <person name="Lombard V."/>
            <person name="Lucas S."/>
            <person name="Lundell T."/>
            <person name="Martin R."/>
            <person name="McLaughlin D.J."/>
            <person name="Morgenstern I."/>
            <person name="Morin E."/>
            <person name="Murat C."/>
            <person name="Nagy L.G."/>
            <person name="Nolan M."/>
            <person name="Ohm R.A."/>
            <person name="Patyshakuliyeva A."/>
            <person name="Rokas A."/>
            <person name="Ruiz-Duenas F.J."/>
            <person name="Sabat G."/>
            <person name="Salamov A."/>
            <person name="Samejima M."/>
            <person name="Schmutz J."/>
            <person name="Slot J.C."/>
            <person name="St John F."/>
            <person name="Stenlid J."/>
            <person name="Sun H."/>
            <person name="Sun S."/>
            <person name="Syed K."/>
            <person name="Tsang A."/>
            <person name="Wiebenga A."/>
            <person name="Young D."/>
            <person name="Pisabarro A."/>
            <person name="Eastwood D.C."/>
            <person name="Martin F."/>
            <person name="Cullen D."/>
            <person name="Grigoriev I.V."/>
            <person name="Hibbett D.S."/>
        </authorList>
    </citation>
    <scope>NUCLEOTIDE SEQUENCE</scope>
    <source>
        <strain evidence="8">FP-58527</strain>
    </source>
</reference>
<name>S8E5C9_FOMSC</name>
<evidence type="ECO:0000256" key="3">
    <source>
        <dbReference type="ARBA" id="ARBA00038275"/>
    </source>
</evidence>
<dbReference type="Gene3D" id="1.25.40.10">
    <property type="entry name" value="Tetratricopeptide repeat domain"/>
    <property type="match status" value="1"/>
</dbReference>
<accession>S8E5C9</accession>
<feature type="compositionally biased region" description="Low complexity" evidence="5">
    <location>
        <begin position="99"/>
        <end position="109"/>
    </location>
</feature>
<proteinExistence type="inferred from homology"/>
<dbReference type="Pfam" id="PF13432">
    <property type="entry name" value="TPR_16"/>
    <property type="match status" value="1"/>
</dbReference>
<evidence type="ECO:0000256" key="4">
    <source>
        <dbReference type="ARBA" id="ARBA00040133"/>
    </source>
</evidence>
<dbReference type="PANTHER" id="PTHR46423">
    <property type="entry name" value="RNA POLYMERASE II-ASSOCIATED PROTEIN 3"/>
    <property type="match status" value="1"/>
</dbReference>
<dbReference type="InterPro" id="IPR025986">
    <property type="entry name" value="RPAP3-like_C"/>
</dbReference>
<keyword evidence="8" id="KW-1185">Reference proteome</keyword>
<keyword evidence="1" id="KW-0677">Repeat</keyword>
<dbReference type="InParanoid" id="S8E5C9"/>
<dbReference type="OrthoDB" id="629492at2759"/>
<evidence type="ECO:0000313" key="7">
    <source>
        <dbReference type="EMBL" id="EPS98608.1"/>
    </source>
</evidence>
<feature type="domain" description="RNA-polymerase II-associated protein 3-like C-terminal" evidence="6">
    <location>
        <begin position="150"/>
        <end position="243"/>
    </location>
</feature>
<comment type="similarity">
    <text evidence="3">Belongs to the RPAP3 family.</text>
</comment>
<sequence length="265" mass="28808">MPSTKSQGEKDKGNSAFKAGDFPTAIGHYSAAILLDPINPTYPLNRAAAYLKLGKSEDAERDCDRVLALDTKNVKAVFRRGQARVGLQKLAQARDEHAASSPPAAASAPENIPPPRTQTPPADAQTARTATSSQVLASQSNTHGARRRTPLTLFDFSREWEKCSTSEDRWALLKEVSPPTLPSLFQSSLEAQVLAGIVGTLRDVLRAGDLAPQERERVHDYMRGLTQVKRFSTVVLFMSNEERGWVNDVWGLLGGGEGARAWGVS</sequence>
<protein>
    <recommendedName>
        <fullName evidence="4">RNA polymerase II-associated protein 3</fullName>
    </recommendedName>
</protein>
<gene>
    <name evidence="7" type="ORF">FOMPIDRAFT_1031313</name>
</gene>
<dbReference type="HOGENOM" id="CLU_1256513_0_0_1"/>
<dbReference type="GO" id="GO:0101031">
    <property type="term" value="C:protein folding chaperone complex"/>
    <property type="evidence" value="ECO:0007669"/>
    <property type="project" value="TreeGrafter"/>
</dbReference>
<dbReference type="Pfam" id="PF13877">
    <property type="entry name" value="RPAP3_C"/>
    <property type="match status" value="1"/>
</dbReference>
<keyword evidence="2" id="KW-0802">TPR repeat</keyword>
<feature type="region of interest" description="Disordered" evidence="5">
    <location>
        <begin position="89"/>
        <end position="144"/>
    </location>
</feature>
<evidence type="ECO:0000256" key="1">
    <source>
        <dbReference type="ARBA" id="ARBA00022737"/>
    </source>
</evidence>
<dbReference type="SMART" id="SM00028">
    <property type="entry name" value="TPR"/>
    <property type="match status" value="2"/>
</dbReference>
<organism evidence="7 8">
    <name type="scientific">Fomitopsis schrenkii</name>
    <name type="common">Brown rot fungus</name>
    <dbReference type="NCBI Taxonomy" id="2126942"/>
    <lineage>
        <taxon>Eukaryota</taxon>
        <taxon>Fungi</taxon>
        <taxon>Dikarya</taxon>
        <taxon>Basidiomycota</taxon>
        <taxon>Agaricomycotina</taxon>
        <taxon>Agaricomycetes</taxon>
        <taxon>Polyporales</taxon>
        <taxon>Fomitopsis</taxon>
    </lineage>
</organism>
<dbReference type="Proteomes" id="UP000015241">
    <property type="component" value="Unassembled WGS sequence"/>
</dbReference>
<evidence type="ECO:0000313" key="8">
    <source>
        <dbReference type="Proteomes" id="UP000015241"/>
    </source>
</evidence>
<evidence type="ECO:0000259" key="6">
    <source>
        <dbReference type="Pfam" id="PF13877"/>
    </source>
</evidence>
<dbReference type="SUPFAM" id="SSF48452">
    <property type="entry name" value="TPR-like"/>
    <property type="match status" value="1"/>
</dbReference>